<dbReference type="SUPFAM" id="SSF54001">
    <property type="entry name" value="Cysteine proteinases"/>
    <property type="match status" value="1"/>
</dbReference>
<feature type="transmembrane region" description="Helical" evidence="1">
    <location>
        <begin position="164"/>
        <end position="181"/>
    </location>
</feature>
<dbReference type="Gene3D" id="3.10.620.30">
    <property type="match status" value="1"/>
</dbReference>
<comment type="caution">
    <text evidence="3">The sequence shown here is derived from an EMBL/GenBank/DDBJ whole genome shotgun (WGS) entry which is preliminary data.</text>
</comment>
<keyword evidence="1" id="KW-0812">Transmembrane</keyword>
<keyword evidence="1" id="KW-0472">Membrane</keyword>
<dbReference type="Pfam" id="PF01841">
    <property type="entry name" value="Transglut_core"/>
    <property type="match status" value="1"/>
</dbReference>
<organism evidence="3 4">
    <name type="scientific">Phormidesmis priestleyi Ana</name>
    <dbReference type="NCBI Taxonomy" id="1666911"/>
    <lineage>
        <taxon>Bacteria</taxon>
        <taxon>Bacillati</taxon>
        <taxon>Cyanobacteriota</taxon>
        <taxon>Cyanophyceae</taxon>
        <taxon>Leptolyngbyales</taxon>
        <taxon>Leptolyngbyaceae</taxon>
        <taxon>Phormidesmis</taxon>
    </lineage>
</organism>
<proteinExistence type="predicted"/>
<dbReference type="InterPro" id="IPR002931">
    <property type="entry name" value="Transglutaminase-like"/>
</dbReference>
<feature type="transmembrane region" description="Helical" evidence="1">
    <location>
        <begin position="141"/>
        <end position="158"/>
    </location>
</feature>
<evidence type="ECO:0000313" key="3">
    <source>
        <dbReference type="EMBL" id="KPQ37233.1"/>
    </source>
</evidence>
<name>A0A0P8BT61_9CYAN</name>
<sequence>MKLNTSAGSHWHVKQAWSLSGESLCSVAIAVWGWQTNLLFLALPMIGMLEARRIVQQRWKMSLNDLKEVAKLSGLILGILFVVIIITQKSLFIYTLLQWLPVAAFPLLVAKTYGVGVLELLYDEFSNPYLLQKGRDRRRNYIDPYPIYFALCLLSGSANDSEHFGFYGVAAGSIALLLWQLRPQRSTPALWLLLFCLAVGIGFAGHIQISQFQRQLQSQIFAMLSDLATGAVDPDGSATQMGSIGRLKLSNKIIARISADSPTTDSPTTDSPTTDSALFPLLLREASYNRYQLATWTATHSIFVPVPPGEATGEWILAADSPQSKSITISTNLERGDGILTLPQGTSRIQQLPVSEMQQNQYGVVQVDAVGNAAYQVGFIPDKDARPTEARPTDDDLQIPNVDKAAVEQTLQRLNLMGQSDQEMASRIAASFQNFQYSLDLIRPSEATSPVSDFLLNTQTGHCEYFATATALMLRAVGIPARYVVGYSVHEFSPLERQYIVRSRDAHAWTLAYIDNEWQTFDTTPPDWRAQEQAMTSPFQTVSDFVAFLGFQISWRVRQLRELGSTEIVLLLTPLFGYLIWRSVQRFKGQRTTKEKTAASDRTIEILRQGLDSELFAIEQQLSKQDLQRLPAESFRQWKARAQAHLSQASFEGTMPTRSQWFALEEILELHYRYRFDPYSLSAAERKQLATLSQAWIDQL</sequence>
<keyword evidence="1" id="KW-1133">Transmembrane helix</keyword>
<evidence type="ECO:0000256" key="1">
    <source>
        <dbReference type="SAM" id="Phobius"/>
    </source>
</evidence>
<dbReference type="InterPro" id="IPR052901">
    <property type="entry name" value="Bact_TGase-like"/>
</dbReference>
<dbReference type="AlphaFoldDB" id="A0A0P8BT61"/>
<feature type="domain" description="Transglutaminase-like" evidence="2">
    <location>
        <begin position="455"/>
        <end position="525"/>
    </location>
</feature>
<feature type="transmembrane region" description="Helical" evidence="1">
    <location>
        <begin position="188"/>
        <end position="209"/>
    </location>
</feature>
<evidence type="ECO:0000313" key="4">
    <source>
        <dbReference type="Proteomes" id="UP000050465"/>
    </source>
</evidence>
<dbReference type="GO" id="GO:0006508">
    <property type="term" value="P:proteolysis"/>
    <property type="evidence" value="ECO:0007669"/>
    <property type="project" value="UniProtKB-KW"/>
</dbReference>
<dbReference type="PANTHER" id="PTHR42736:SF1">
    <property type="entry name" value="PROTEIN-GLUTAMINE GAMMA-GLUTAMYLTRANSFERASE"/>
    <property type="match status" value="1"/>
</dbReference>
<dbReference type="GO" id="GO:0008233">
    <property type="term" value="F:peptidase activity"/>
    <property type="evidence" value="ECO:0007669"/>
    <property type="project" value="UniProtKB-KW"/>
</dbReference>
<dbReference type="PANTHER" id="PTHR42736">
    <property type="entry name" value="PROTEIN-GLUTAMINE GAMMA-GLUTAMYLTRANSFERASE"/>
    <property type="match status" value="1"/>
</dbReference>
<gene>
    <name evidence="3" type="ORF">HLUCCA11_02035</name>
</gene>
<reference evidence="3 4" key="1">
    <citation type="submission" date="2015-09" db="EMBL/GenBank/DDBJ databases">
        <title>Identification and resolution of microdiversity through metagenomic sequencing of parallel consortia.</title>
        <authorList>
            <person name="Nelson W.C."/>
            <person name="Romine M.F."/>
            <person name="Lindemann S.R."/>
        </authorList>
    </citation>
    <scope>NUCLEOTIDE SEQUENCE [LARGE SCALE GENOMIC DNA]</scope>
    <source>
        <strain evidence="3">Ana</strain>
    </source>
</reference>
<protein>
    <submittedName>
        <fullName evidence="3">Putative cysteine protease</fullName>
    </submittedName>
</protein>
<accession>A0A0P8BT61</accession>
<feature type="transmembrane region" description="Helical" evidence="1">
    <location>
        <begin position="69"/>
        <end position="87"/>
    </location>
</feature>
<dbReference type="InterPro" id="IPR038765">
    <property type="entry name" value="Papain-like_cys_pep_sf"/>
</dbReference>
<dbReference type="Proteomes" id="UP000050465">
    <property type="component" value="Unassembled WGS sequence"/>
</dbReference>
<feature type="transmembrane region" description="Helical" evidence="1">
    <location>
        <begin position="27"/>
        <end position="49"/>
    </location>
</feature>
<dbReference type="EMBL" id="LJZR01000002">
    <property type="protein sequence ID" value="KPQ37233.1"/>
    <property type="molecule type" value="Genomic_DNA"/>
</dbReference>
<evidence type="ECO:0000259" key="2">
    <source>
        <dbReference type="SMART" id="SM00460"/>
    </source>
</evidence>
<keyword evidence="3" id="KW-0378">Hydrolase</keyword>
<keyword evidence="3" id="KW-0645">Protease</keyword>
<dbReference type="SMART" id="SM00460">
    <property type="entry name" value="TGc"/>
    <property type="match status" value="1"/>
</dbReference>
<feature type="transmembrane region" description="Helical" evidence="1">
    <location>
        <begin position="99"/>
        <end position="121"/>
    </location>
</feature>
<dbReference type="STRING" id="1666911.HLUCCA11_02035"/>